<dbReference type="Proteomes" id="UP000019471">
    <property type="component" value="Unassembled WGS sequence"/>
</dbReference>
<dbReference type="AlphaFoldDB" id="W9VKL0"/>
<accession>W9VKL0</accession>
<protein>
    <recommendedName>
        <fullName evidence="4">Alpha-1,3-mannosyltransferase CMT1</fullName>
    </recommendedName>
</protein>
<gene>
    <name evidence="2" type="ORF">A1O5_12678</name>
</gene>
<dbReference type="PANTHER" id="PTHR34144:SF5">
    <property type="entry name" value="ALPHA-1,3-MANNOSYLTRANSFERASE CMT1"/>
    <property type="match status" value="1"/>
</dbReference>
<evidence type="ECO:0000313" key="2">
    <source>
        <dbReference type="EMBL" id="EXJ56222.1"/>
    </source>
</evidence>
<dbReference type="GeneID" id="19197364"/>
<proteinExistence type="predicted"/>
<dbReference type="HOGENOM" id="CLU_036740_1_1_1"/>
<evidence type="ECO:0008006" key="4">
    <source>
        <dbReference type="Google" id="ProtNLM"/>
    </source>
</evidence>
<keyword evidence="1" id="KW-1133">Transmembrane helix</keyword>
<organism evidence="2 3">
    <name type="scientific">Cladophialophora psammophila CBS 110553</name>
    <dbReference type="NCBI Taxonomy" id="1182543"/>
    <lineage>
        <taxon>Eukaryota</taxon>
        <taxon>Fungi</taxon>
        <taxon>Dikarya</taxon>
        <taxon>Ascomycota</taxon>
        <taxon>Pezizomycotina</taxon>
        <taxon>Eurotiomycetes</taxon>
        <taxon>Chaetothyriomycetidae</taxon>
        <taxon>Chaetothyriales</taxon>
        <taxon>Herpotrichiellaceae</taxon>
        <taxon>Cladophialophora</taxon>
    </lineage>
</organism>
<comment type="caution">
    <text evidence="2">The sequence shown here is derived from an EMBL/GenBank/DDBJ whole genome shotgun (WGS) entry which is preliminary data.</text>
</comment>
<evidence type="ECO:0000313" key="3">
    <source>
        <dbReference type="Proteomes" id="UP000019471"/>
    </source>
</evidence>
<sequence>MVSQLFKQGSGRIYFSCLIICVLYFIFSTSTTSISRISTYEPISTIGQQRTPSFNTDRGTSSHQTLPGVANELLALPSIQGLNELRMDMADVYITAIMDPKDISFNRLTCSSPSEERYMGLRGPTVIIDTPDTILPRYFFALNLFNCSYVLPRLLGSIIETMEFLGPGNCVLSIVGGRSDDGTTEILTKLRNKVVEMGSQYYFTTSDIDPLKEGHDRVVELAKLRNLALDPLMLAPEAQSPDSTVIFLNDVAICANDILELVYQRVLQDAHMVCALDWINEGSSFYDVWVSRGMTGDLFFEIPQSGSWEFARNLFWNDPASRAAFEAKIPFQVYACWNGAVAFTAKPLLLRQVAFRSSREKECYMGEPTLFCKDLWAYGYGRIAVIPSVNIGYNDEQSRFVKDAHGYVSDIIQTTEVEQKRPALITWRAAPPKLIKCEPDFNNPTWVPEKAE</sequence>
<dbReference type="InterPro" id="IPR021047">
    <property type="entry name" value="Mannosyltransferase_CMT1"/>
</dbReference>
<dbReference type="RefSeq" id="XP_007751437.1">
    <property type="nucleotide sequence ID" value="XM_007753247.1"/>
</dbReference>
<dbReference type="Pfam" id="PF11735">
    <property type="entry name" value="CAP59_mtransfer"/>
    <property type="match status" value="1"/>
</dbReference>
<dbReference type="OrthoDB" id="262547at2759"/>
<keyword evidence="3" id="KW-1185">Reference proteome</keyword>
<feature type="transmembrane region" description="Helical" evidence="1">
    <location>
        <begin position="12"/>
        <end position="30"/>
    </location>
</feature>
<keyword evidence="1" id="KW-0812">Transmembrane</keyword>
<evidence type="ECO:0000256" key="1">
    <source>
        <dbReference type="SAM" id="Phobius"/>
    </source>
</evidence>
<keyword evidence="1" id="KW-0472">Membrane</keyword>
<dbReference type="PANTHER" id="PTHR34144">
    <property type="entry name" value="CHROMOSOME 8, WHOLE GENOME SHOTGUN SEQUENCE"/>
    <property type="match status" value="1"/>
</dbReference>
<dbReference type="EMBL" id="AMGX01000036">
    <property type="protein sequence ID" value="EXJ56222.1"/>
    <property type="molecule type" value="Genomic_DNA"/>
</dbReference>
<name>W9VKL0_9EURO</name>
<dbReference type="eggNOG" id="ENOG502QRBX">
    <property type="taxonomic scope" value="Eukaryota"/>
</dbReference>
<reference evidence="2 3" key="1">
    <citation type="submission" date="2013-03" db="EMBL/GenBank/DDBJ databases">
        <title>The Genome Sequence of Cladophialophora psammophila CBS 110553.</title>
        <authorList>
            <consortium name="The Broad Institute Genomics Platform"/>
            <person name="Cuomo C."/>
            <person name="de Hoog S."/>
            <person name="Gorbushina A."/>
            <person name="Walker B."/>
            <person name="Young S.K."/>
            <person name="Zeng Q."/>
            <person name="Gargeya S."/>
            <person name="Fitzgerald M."/>
            <person name="Haas B."/>
            <person name="Abouelleil A."/>
            <person name="Allen A.W."/>
            <person name="Alvarado L."/>
            <person name="Arachchi H.M."/>
            <person name="Berlin A.M."/>
            <person name="Chapman S.B."/>
            <person name="Gainer-Dewar J."/>
            <person name="Goldberg J."/>
            <person name="Griggs A."/>
            <person name="Gujja S."/>
            <person name="Hansen M."/>
            <person name="Howarth C."/>
            <person name="Imamovic A."/>
            <person name="Ireland A."/>
            <person name="Larimer J."/>
            <person name="McCowan C."/>
            <person name="Murphy C."/>
            <person name="Pearson M."/>
            <person name="Poon T.W."/>
            <person name="Priest M."/>
            <person name="Roberts A."/>
            <person name="Saif S."/>
            <person name="Shea T."/>
            <person name="Sisk P."/>
            <person name="Sykes S."/>
            <person name="Wortman J."/>
            <person name="Nusbaum C."/>
            <person name="Birren B."/>
        </authorList>
    </citation>
    <scope>NUCLEOTIDE SEQUENCE [LARGE SCALE GENOMIC DNA]</scope>
    <source>
        <strain evidence="2 3">CBS 110553</strain>
    </source>
</reference>